<sequence>MEDVPSFFSIGLDEIRDLVNGGLGQVGIGLLVCPIALILHCPDYFELLQLLSLSTLHVFEELLLLKLHASKLLIDEVETLLLLLPIIFVENLLPIAETVAQRVGATLDHGLPHCFLQTKASVDLLLLHSAAAELAHSYPTLLIP</sequence>
<evidence type="ECO:0000313" key="1">
    <source>
        <dbReference type="EMBL" id="MED6165277.1"/>
    </source>
</evidence>
<organism evidence="1 2">
    <name type="scientific">Stylosanthes scabra</name>
    <dbReference type="NCBI Taxonomy" id="79078"/>
    <lineage>
        <taxon>Eukaryota</taxon>
        <taxon>Viridiplantae</taxon>
        <taxon>Streptophyta</taxon>
        <taxon>Embryophyta</taxon>
        <taxon>Tracheophyta</taxon>
        <taxon>Spermatophyta</taxon>
        <taxon>Magnoliopsida</taxon>
        <taxon>eudicotyledons</taxon>
        <taxon>Gunneridae</taxon>
        <taxon>Pentapetalae</taxon>
        <taxon>rosids</taxon>
        <taxon>fabids</taxon>
        <taxon>Fabales</taxon>
        <taxon>Fabaceae</taxon>
        <taxon>Papilionoideae</taxon>
        <taxon>50 kb inversion clade</taxon>
        <taxon>dalbergioids sensu lato</taxon>
        <taxon>Dalbergieae</taxon>
        <taxon>Pterocarpus clade</taxon>
        <taxon>Stylosanthes</taxon>
    </lineage>
</organism>
<dbReference type="EMBL" id="JASCZI010123297">
    <property type="protein sequence ID" value="MED6165277.1"/>
    <property type="molecule type" value="Genomic_DNA"/>
</dbReference>
<accession>A0ABU6UVC6</accession>
<gene>
    <name evidence="1" type="ORF">PIB30_098055</name>
</gene>
<reference evidence="1 2" key="1">
    <citation type="journal article" date="2023" name="Plants (Basel)">
        <title>Bridging the Gap: Combining Genomics and Transcriptomics Approaches to Understand Stylosanthes scabra, an Orphan Legume from the Brazilian Caatinga.</title>
        <authorList>
            <person name="Ferreira-Neto J.R.C."/>
            <person name="da Silva M.D."/>
            <person name="Binneck E."/>
            <person name="de Melo N.F."/>
            <person name="da Silva R.H."/>
            <person name="de Melo A.L.T.M."/>
            <person name="Pandolfi V."/>
            <person name="Bustamante F.O."/>
            <person name="Brasileiro-Vidal A.C."/>
            <person name="Benko-Iseppon A.M."/>
        </authorList>
    </citation>
    <scope>NUCLEOTIDE SEQUENCE [LARGE SCALE GENOMIC DNA]</scope>
    <source>
        <tissue evidence="1">Leaves</tissue>
    </source>
</reference>
<name>A0ABU6UVC6_9FABA</name>
<keyword evidence="2" id="KW-1185">Reference proteome</keyword>
<comment type="caution">
    <text evidence="1">The sequence shown here is derived from an EMBL/GenBank/DDBJ whole genome shotgun (WGS) entry which is preliminary data.</text>
</comment>
<evidence type="ECO:0000313" key="2">
    <source>
        <dbReference type="Proteomes" id="UP001341840"/>
    </source>
</evidence>
<proteinExistence type="predicted"/>
<protein>
    <submittedName>
        <fullName evidence="1">Uncharacterized protein</fullName>
    </submittedName>
</protein>
<dbReference type="Proteomes" id="UP001341840">
    <property type="component" value="Unassembled WGS sequence"/>
</dbReference>